<dbReference type="SUPFAM" id="SSF53790">
    <property type="entry name" value="Tetrapyrrole methylase"/>
    <property type="match status" value="1"/>
</dbReference>
<dbReference type="GO" id="GO:0004851">
    <property type="term" value="F:uroporphyrin-III C-methyltransferase activity"/>
    <property type="evidence" value="ECO:0007669"/>
    <property type="project" value="UniProtKB-EC"/>
</dbReference>
<accession>A0A1L5FE08</accession>
<dbReference type="FunFam" id="3.40.1010.10:FF:000001">
    <property type="entry name" value="Siroheme synthase"/>
    <property type="match status" value="1"/>
</dbReference>
<evidence type="ECO:0000256" key="1">
    <source>
        <dbReference type="ARBA" id="ARBA00012162"/>
    </source>
</evidence>
<evidence type="ECO:0000256" key="5">
    <source>
        <dbReference type="ARBA" id="ARBA00023244"/>
    </source>
</evidence>
<dbReference type="InterPro" id="IPR003043">
    <property type="entry name" value="Uropor_MeTrfase_CS"/>
</dbReference>
<feature type="domain" description="Tetrapyrrole methylase" evidence="6">
    <location>
        <begin position="3"/>
        <end position="209"/>
    </location>
</feature>
<dbReference type="InterPro" id="IPR014777">
    <property type="entry name" value="4pyrrole_Mease_sub1"/>
</dbReference>
<protein>
    <recommendedName>
        <fullName evidence="1">uroporphyrinogen-III C-methyltransferase</fullName>
        <ecNumber evidence="1">2.1.1.107</ecNumber>
    </recommendedName>
</protein>
<evidence type="ECO:0000259" key="6">
    <source>
        <dbReference type="Pfam" id="PF00590"/>
    </source>
</evidence>
<sequence length="490" mass="54951">MGKVYLIGAGPGNEELVTLKAIRVLKECTAVLYDRLSGEGLLKYLNKDCKIFYCGKEPGCHYKSQNEINNMLVKLAREGHTVGRIKGGDPYVFGRGGEEGIRLSEEGISFESIPGITSAIAVLNYAGIPVTHRGIARSFHVFTGMSREGLSLQWEYISKLSGTLIFLMGMEHIEEISKNLIKNGKSENTPAGVIMRGTTSKQKMVIGNLINITQKAQDEKLKAPCIIVVGEVVSFSKTLNWYNKMKLSGTNVCITRSREQAYEVKNKLLKLGAEVTEINAIKILSTTENMKQYLDRLNTYDFIVMSSVNSVNIFLNYLKEKRYDVRNIKGKFAVIGTATEKALMERGIYADIRAKEFVSESLKEELMKKVKKSDRILIPCSKHSRRKVAQSLIDFGCIVDEVYIYEPVQGDISNKKAFDEVDVVFLTSPSTVKNMINIVGLDKLREKINIAIGPITYKELENHNISGFISDEFTTDGMINKLIELRYNKD</sequence>
<dbReference type="InterPro" id="IPR036108">
    <property type="entry name" value="4pyrrol_syn_uPrphyn_synt_sf"/>
</dbReference>
<dbReference type="CDD" id="cd06578">
    <property type="entry name" value="HemD"/>
    <property type="match status" value="1"/>
</dbReference>
<gene>
    <name evidence="8" type="ORF">BS101_04805</name>
</gene>
<evidence type="ECO:0000313" key="9">
    <source>
        <dbReference type="Proteomes" id="UP000184604"/>
    </source>
</evidence>
<dbReference type="Pfam" id="PF02602">
    <property type="entry name" value="HEM4"/>
    <property type="match status" value="1"/>
</dbReference>
<dbReference type="NCBIfam" id="NF004790">
    <property type="entry name" value="PRK06136.1"/>
    <property type="match status" value="1"/>
</dbReference>
<dbReference type="CDD" id="cd11642">
    <property type="entry name" value="SUMT"/>
    <property type="match status" value="1"/>
</dbReference>
<dbReference type="Proteomes" id="UP000184604">
    <property type="component" value="Chromosome"/>
</dbReference>
<dbReference type="InterPro" id="IPR006366">
    <property type="entry name" value="CobA/CysG_C"/>
</dbReference>
<evidence type="ECO:0000256" key="4">
    <source>
        <dbReference type="ARBA" id="ARBA00022691"/>
    </source>
</evidence>
<proteinExistence type="predicted"/>
<keyword evidence="4" id="KW-0949">S-adenosyl-L-methionine</keyword>
<dbReference type="InterPro" id="IPR000878">
    <property type="entry name" value="4pyrrol_Mease"/>
</dbReference>
<feature type="domain" description="Tetrapyrrole biosynthesis uroporphyrinogen III synthase" evidence="7">
    <location>
        <begin position="265"/>
        <end position="479"/>
    </location>
</feature>
<organism evidence="8 9">
    <name type="scientific">Clostridium kluyveri</name>
    <dbReference type="NCBI Taxonomy" id="1534"/>
    <lineage>
        <taxon>Bacteria</taxon>
        <taxon>Bacillati</taxon>
        <taxon>Bacillota</taxon>
        <taxon>Clostridia</taxon>
        <taxon>Eubacteriales</taxon>
        <taxon>Clostridiaceae</taxon>
        <taxon>Clostridium</taxon>
    </lineage>
</organism>
<dbReference type="GO" id="GO:0019354">
    <property type="term" value="P:siroheme biosynthetic process"/>
    <property type="evidence" value="ECO:0007669"/>
    <property type="project" value="InterPro"/>
</dbReference>
<keyword evidence="5" id="KW-0627">Porphyrin biosynthesis</keyword>
<dbReference type="EMBL" id="CP018335">
    <property type="protein sequence ID" value="APM41193.1"/>
    <property type="molecule type" value="Genomic_DNA"/>
</dbReference>
<dbReference type="EC" id="2.1.1.107" evidence="1"/>
<dbReference type="OrthoDB" id="9815856at2"/>
<keyword evidence="3 8" id="KW-0808">Transferase</keyword>
<dbReference type="PANTHER" id="PTHR45790">
    <property type="entry name" value="SIROHEME SYNTHASE-RELATED"/>
    <property type="match status" value="1"/>
</dbReference>
<dbReference type="Gene3D" id="3.40.1010.10">
    <property type="entry name" value="Cobalt-precorrin-4 Transmethylase, Domain 1"/>
    <property type="match status" value="1"/>
</dbReference>
<dbReference type="GO" id="GO:0004852">
    <property type="term" value="F:uroporphyrinogen-III synthase activity"/>
    <property type="evidence" value="ECO:0007669"/>
    <property type="project" value="InterPro"/>
</dbReference>
<dbReference type="GO" id="GO:0032259">
    <property type="term" value="P:methylation"/>
    <property type="evidence" value="ECO:0007669"/>
    <property type="project" value="UniProtKB-KW"/>
</dbReference>
<evidence type="ECO:0000256" key="2">
    <source>
        <dbReference type="ARBA" id="ARBA00022603"/>
    </source>
</evidence>
<evidence type="ECO:0000259" key="7">
    <source>
        <dbReference type="Pfam" id="PF02602"/>
    </source>
</evidence>
<dbReference type="InterPro" id="IPR014776">
    <property type="entry name" value="4pyrrole_Mease_sub2"/>
</dbReference>
<dbReference type="Gene3D" id="3.30.950.10">
    <property type="entry name" value="Methyltransferase, Cobalt-precorrin-4 Transmethylase, Domain 2"/>
    <property type="match status" value="1"/>
</dbReference>
<evidence type="ECO:0000256" key="3">
    <source>
        <dbReference type="ARBA" id="ARBA00022679"/>
    </source>
</evidence>
<dbReference type="RefSeq" id="WP_073541132.1">
    <property type="nucleotide sequence ID" value="NZ_CP018335.1"/>
</dbReference>
<name>A0A1L5FE08_CLOKL</name>
<evidence type="ECO:0000313" key="8">
    <source>
        <dbReference type="EMBL" id="APM41193.1"/>
    </source>
</evidence>
<dbReference type="InterPro" id="IPR050161">
    <property type="entry name" value="Siro_Cobalamin_biosynth"/>
</dbReference>
<dbReference type="InterPro" id="IPR035996">
    <property type="entry name" value="4pyrrol_Methylase_sf"/>
</dbReference>
<dbReference type="AlphaFoldDB" id="A0A1L5FE08"/>
<dbReference type="NCBIfam" id="TIGR01469">
    <property type="entry name" value="cobA_cysG_Cterm"/>
    <property type="match status" value="1"/>
</dbReference>
<dbReference type="PROSITE" id="PS00839">
    <property type="entry name" value="SUMT_1"/>
    <property type="match status" value="1"/>
</dbReference>
<reference evidence="8 9" key="1">
    <citation type="submission" date="2016-12" db="EMBL/GenBank/DDBJ databases">
        <title>Complete genome sequence of Clostridium kluyveri JZZ isolated from the pit mud of a Chinese flavor liquor-making factory.</title>
        <authorList>
            <person name="Wang Y."/>
        </authorList>
    </citation>
    <scope>NUCLEOTIDE SEQUENCE [LARGE SCALE GENOMIC DNA]</scope>
    <source>
        <strain evidence="8 9">JZZ</strain>
    </source>
</reference>
<dbReference type="FunFam" id="3.30.950.10:FF:000001">
    <property type="entry name" value="Siroheme synthase"/>
    <property type="match status" value="1"/>
</dbReference>
<dbReference type="PANTHER" id="PTHR45790:SF3">
    <property type="entry name" value="S-ADENOSYL-L-METHIONINE-DEPENDENT UROPORPHYRINOGEN III METHYLTRANSFERASE, CHLOROPLASTIC"/>
    <property type="match status" value="1"/>
</dbReference>
<dbReference type="Pfam" id="PF00590">
    <property type="entry name" value="TP_methylase"/>
    <property type="match status" value="1"/>
</dbReference>
<dbReference type="Gene3D" id="3.40.50.10090">
    <property type="match status" value="2"/>
</dbReference>
<dbReference type="SUPFAM" id="SSF69618">
    <property type="entry name" value="HemD-like"/>
    <property type="match status" value="1"/>
</dbReference>
<dbReference type="InterPro" id="IPR003754">
    <property type="entry name" value="4pyrrol_synth_uPrphyn_synth"/>
</dbReference>
<keyword evidence="2 8" id="KW-0489">Methyltransferase</keyword>